<dbReference type="Proteomes" id="UP000010473">
    <property type="component" value="Plasmid pSTA7437.03"/>
</dbReference>
<geneLocation type="plasmid" evidence="1 2">
    <name>pSTA7437.03</name>
</geneLocation>
<name>K9Y1Y7_STAC7</name>
<dbReference type="AlphaFoldDB" id="K9Y1Y7"/>
<proteinExistence type="predicted"/>
<organism evidence="1 2">
    <name type="scientific">Stanieria cyanosphaera (strain ATCC 29371 / PCC 7437)</name>
    <dbReference type="NCBI Taxonomy" id="111780"/>
    <lineage>
        <taxon>Bacteria</taxon>
        <taxon>Bacillati</taxon>
        <taxon>Cyanobacteriota</taxon>
        <taxon>Cyanophyceae</taxon>
        <taxon>Pleurocapsales</taxon>
        <taxon>Dermocarpellaceae</taxon>
        <taxon>Stanieria</taxon>
    </lineage>
</organism>
<gene>
    <name evidence="1" type="ordered locus">Sta7437_4922</name>
</gene>
<sequence length="198" mass="22518">MNSISQKCQSKKLIASCNSKNNDSKNSTLADIVDEYLEEYGNSYDWEDKWWGDKNITWSEAIERAWRSRFENGKMHGHQRRVAHKLEEGLEVSLSDNIQSDDFNNFESIYSWIKSVTDRVKGLGVTTAYDVARRLGAWLSMQPTMVYLHAGAAEGAKKLGIGGNTVSLNDFPQEIQKLGATHAENFLCIYKNFLKIEI</sequence>
<reference evidence="2" key="1">
    <citation type="journal article" date="2013" name="Proc. Natl. Acad. Sci. U.S.A.">
        <title>Improving the coverage of the cyanobacterial phylum using diversity-driven genome sequencing.</title>
        <authorList>
            <person name="Shih P.M."/>
            <person name="Wu D."/>
            <person name="Latifi A."/>
            <person name="Axen S.D."/>
            <person name="Fewer D.P."/>
            <person name="Talla E."/>
            <person name="Calteau A."/>
            <person name="Cai F."/>
            <person name="Tandeau de Marsac N."/>
            <person name="Rippka R."/>
            <person name="Herdman M."/>
            <person name="Sivonen K."/>
            <person name="Coursin T."/>
            <person name="Laurent T."/>
            <person name="Goodwin L."/>
            <person name="Nolan M."/>
            <person name="Davenport K.W."/>
            <person name="Han C.S."/>
            <person name="Rubin E.M."/>
            <person name="Eisen J.A."/>
            <person name="Woyke T."/>
            <person name="Gugger M."/>
            <person name="Kerfeld C.A."/>
        </authorList>
    </citation>
    <scope>NUCLEOTIDE SEQUENCE [LARGE SCALE GENOMIC DNA]</scope>
    <source>
        <strain evidence="2">ATCC 29371 / PCC 7437</strain>
        <plasmid evidence="2">Plasmid pSTA7437.03</plasmid>
    </source>
</reference>
<keyword evidence="2" id="KW-1185">Reference proteome</keyword>
<protein>
    <submittedName>
        <fullName evidence="1">Uncharacterized protein</fullName>
    </submittedName>
</protein>
<dbReference type="KEGG" id="scs:Sta7437_4922"/>
<dbReference type="HOGENOM" id="CLU_120906_0_0_3"/>
<evidence type="ECO:0000313" key="2">
    <source>
        <dbReference type="Proteomes" id="UP000010473"/>
    </source>
</evidence>
<evidence type="ECO:0000313" key="1">
    <source>
        <dbReference type="EMBL" id="AFZ38349.1"/>
    </source>
</evidence>
<keyword evidence="1" id="KW-0614">Plasmid</keyword>
<dbReference type="PATRIC" id="fig|111780.3.peg.5092"/>
<dbReference type="EMBL" id="CP003656">
    <property type="protein sequence ID" value="AFZ38349.1"/>
    <property type="molecule type" value="Genomic_DNA"/>
</dbReference>
<accession>K9Y1Y7</accession>
<dbReference type="RefSeq" id="WP_015195725.1">
    <property type="nucleotide sequence ID" value="NC_019750.1"/>
</dbReference>